<comment type="caution">
    <text evidence="1">The sequence shown here is derived from an EMBL/GenBank/DDBJ whole genome shotgun (WGS) entry which is preliminary data.</text>
</comment>
<evidence type="ECO:0000313" key="1">
    <source>
        <dbReference type="EMBL" id="KKL70896.1"/>
    </source>
</evidence>
<name>A0A0F9EXD2_9ZZZZ</name>
<sequence length="114" mass="13015">MSKKIISKIAEWKGSVTLHDPLLLPQVLALRKAERVFRELGDDPIFEEMVYVQLPALLGCVEEWNIKGKDQPTVDTFPYTGTKADQNKSAEFFLWLHKEINVLFGAVEEDDPNL</sequence>
<gene>
    <name evidence="1" type="ORF">LCGC14_2100330</name>
</gene>
<organism evidence="1">
    <name type="scientific">marine sediment metagenome</name>
    <dbReference type="NCBI Taxonomy" id="412755"/>
    <lineage>
        <taxon>unclassified sequences</taxon>
        <taxon>metagenomes</taxon>
        <taxon>ecological metagenomes</taxon>
    </lineage>
</organism>
<accession>A0A0F9EXD2</accession>
<protein>
    <submittedName>
        <fullName evidence="1">Uncharacterized protein</fullName>
    </submittedName>
</protein>
<dbReference type="EMBL" id="LAZR01025756">
    <property type="protein sequence ID" value="KKL70896.1"/>
    <property type="molecule type" value="Genomic_DNA"/>
</dbReference>
<reference evidence="1" key="1">
    <citation type="journal article" date="2015" name="Nature">
        <title>Complex archaea that bridge the gap between prokaryotes and eukaryotes.</title>
        <authorList>
            <person name="Spang A."/>
            <person name="Saw J.H."/>
            <person name="Jorgensen S.L."/>
            <person name="Zaremba-Niedzwiedzka K."/>
            <person name="Martijn J."/>
            <person name="Lind A.E."/>
            <person name="van Eijk R."/>
            <person name="Schleper C."/>
            <person name="Guy L."/>
            <person name="Ettema T.J."/>
        </authorList>
    </citation>
    <scope>NUCLEOTIDE SEQUENCE</scope>
</reference>
<proteinExistence type="predicted"/>
<dbReference type="AlphaFoldDB" id="A0A0F9EXD2"/>